<organism evidence="1 2">
    <name type="scientific">Neoaquamicrobium sediminum</name>
    <dbReference type="NCBI Taxonomy" id="1849104"/>
    <lineage>
        <taxon>Bacteria</taxon>
        <taxon>Pseudomonadati</taxon>
        <taxon>Pseudomonadota</taxon>
        <taxon>Alphaproteobacteria</taxon>
        <taxon>Hyphomicrobiales</taxon>
        <taxon>Phyllobacteriaceae</taxon>
        <taxon>Neoaquamicrobium</taxon>
    </lineage>
</organism>
<dbReference type="Proteomes" id="UP001559025">
    <property type="component" value="Unassembled WGS sequence"/>
</dbReference>
<evidence type="ECO:0000313" key="2">
    <source>
        <dbReference type="Proteomes" id="UP001559025"/>
    </source>
</evidence>
<dbReference type="EMBL" id="JAZHFV010000001">
    <property type="protein sequence ID" value="MEX4006682.1"/>
    <property type="molecule type" value="Genomic_DNA"/>
</dbReference>
<accession>A0ABV3WPV3</accession>
<sequence>MSGMKANTMREDALDQLIRKEIGSANNRRLLGRMPAFKVDADMPDQFNDLLAELDRAENGRSRARS</sequence>
<comment type="caution">
    <text evidence="1">The sequence shown here is derived from an EMBL/GenBank/DDBJ whole genome shotgun (WGS) entry which is preliminary data.</text>
</comment>
<reference evidence="1 2" key="1">
    <citation type="submission" date="2024-01" db="EMBL/GenBank/DDBJ databases">
        <title>New evidence supports the origin of RcGTA from prophage.</title>
        <authorList>
            <person name="Xu Y."/>
            <person name="Liu B."/>
            <person name="Chen F."/>
        </authorList>
    </citation>
    <scope>NUCLEOTIDE SEQUENCE [LARGE SCALE GENOMIC DNA]</scope>
    <source>
        <strain evidence="1 2">CBW1107-2</strain>
    </source>
</reference>
<protein>
    <recommendedName>
        <fullName evidence="3">Anti-sigma factor NepR domain-containing protein</fullName>
    </recommendedName>
</protein>
<evidence type="ECO:0000313" key="1">
    <source>
        <dbReference type="EMBL" id="MEX4006682.1"/>
    </source>
</evidence>
<dbReference type="RefSeq" id="WP_244648528.1">
    <property type="nucleotide sequence ID" value="NZ_JABETK010000001.1"/>
</dbReference>
<keyword evidence="2" id="KW-1185">Reference proteome</keyword>
<name>A0ABV3WPV3_9HYPH</name>
<evidence type="ECO:0008006" key="3">
    <source>
        <dbReference type="Google" id="ProtNLM"/>
    </source>
</evidence>
<gene>
    <name evidence="1" type="ORF">V1479_05155</name>
</gene>
<proteinExistence type="predicted"/>